<dbReference type="AlphaFoldDB" id="A0A919T2Z6"/>
<evidence type="ECO:0000313" key="1">
    <source>
        <dbReference type="EMBL" id="GIM88419.1"/>
    </source>
</evidence>
<evidence type="ECO:0000313" key="2">
    <source>
        <dbReference type="Proteomes" id="UP000677082"/>
    </source>
</evidence>
<gene>
    <name evidence="1" type="ORF">Ato02nite_002120</name>
</gene>
<accession>A0A919T2Z6</accession>
<dbReference type="Proteomes" id="UP000677082">
    <property type="component" value="Unassembled WGS sequence"/>
</dbReference>
<organism evidence="1 2">
    <name type="scientific">Paractinoplanes toevensis</name>
    <dbReference type="NCBI Taxonomy" id="571911"/>
    <lineage>
        <taxon>Bacteria</taxon>
        <taxon>Bacillati</taxon>
        <taxon>Actinomycetota</taxon>
        <taxon>Actinomycetes</taxon>
        <taxon>Micromonosporales</taxon>
        <taxon>Micromonosporaceae</taxon>
        <taxon>Paractinoplanes</taxon>
    </lineage>
</organism>
<keyword evidence="2" id="KW-1185">Reference proteome</keyword>
<reference evidence="1 2" key="1">
    <citation type="submission" date="2021-03" db="EMBL/GenBank/DDBJ databases">
        <title>Whole genome shotgun sequence of Actinoplanes toevensis NBRC 105298.</title>
        <authorList>
            <person name="Komaki H."/>
            <person name="Tamura T."/>
        </authorList>
    </citation>
    <scope>NUCLEOTIDE SEQUENCE [LARGE SCALE GENOMIC DNA]</scope>
    <source>
        <strain evidence="1 2">NBRC 105298</strain>
    </source>
</reference>
<sequence>MITGRRSRRRFNLDDPAEQRTAYQTVLCQAADCCEVNDLLNPGVLRRLWRSLHLPQRVREAWEARHPDLSRPTTSDDVAVDAAAVVTAARVGGDADGFRRRSRPGVAVRVRSLTGAQMIAARTASAR</sequence>
<comment type="caution">
    <text evidence="1">The sequence shown here is derived from an EMBL/GenBank/DDBJ whole genome shotgun (WGS) entry which is preliminary data.</text>
</comment>
<dbReference type="EMBL" id="BOQN01000002">
    <property type="protein sequence ID" value="GIM88419.1"/>
    <property type="molecule type" value="Genomic_DNA"/>
</dbReference>
<proteinExistence type="predicted"/>
<protein>
    <submittedName>
        <fullName evidence="1">Uncharacterized protein</fullName>
    </submittedName>
</protein>
<name>A0A919T2Z6_9ACTN</name>